<dbReference type="GO" id="GO:0000127">
    <property type="term" value="C:transcription factor TFIIIC complex"/>
    <property type="evidence" value="ECO:0007669"/>
    <property type="project" value="TreeGrafter"/>
</dbReference>
<keyword evidence="4" id="KW-1185">Reference proteome</keyword>
<dbReference type="RefSeq" id="XP_030996023.1">
    <property type="nucleotide sequence ID" value="XM_031140038.1"/>
</dbReference>
<dbReference type="FunCoup" id="A0A507AWG9">
    <property type="interactions" value="1072"/>
</dbReference>
<evidence type="ECO:0000313" key="3">
    <source>
        <dbReference type="EMBL" id="TPX14312.1"/>
    </source>
</evidence>
<feature type="region of interest" description="Disordered" evidence="2">
    <location>
        <begin position="1"/>
        <end position="35"/>
    </location>
</feature>
<dbReference type="PROSITE" id="PS50005">
    <property type="entry name" value="TPR"/>
    <property type="match status" value="2"/>
</dbReference>
<dbReference type="GO" id="GO:0006383">
    <property type="term" value="P:transcription by RNA polymerase III"/>
    <property type="evidence" value="ECO:0007669"/>
    <property type="project" value="InterPro"/>
</dbReference>
<feature type="compositionally biased region" description="Basic and acidic residues" evidence="2">
    <location>
        <begin position="988"/>
        <end position="1000"/>
    </location>
</feature>
<protein>
    <submittedName>
        <fullName evidence="3">Uncharacterized protein</fullName>
    </submittedName>
</protein>
<feature type="region of interest" description="Disordered" evidence="2">
    <location>
        <begin position="977"/>
        <end position="1003"/>
    </location>
</feature>
<evidence type="ECO:0000256" key="1">
    <source>
        <dbReference type="PROSITE-ProRule" id="PRU00339"/>
    </source>
</evidence>
<dbReference type="InterPro" id="IPR019734">
    <property type="entry name" value="TPR_rpt"/>
</dbReference>
<dbReference type="Proteomes" id="UP000319257">
    <property type="component" value="Unassembled WGS sequence"/>
</dbReference>
<dbReference type="InterPro" id="IPR039340">
    <property type="entry name" value="Tfc4/TFIIIC-102/Sfc4"/>
</dbReference>
<name>A0A507AWG9_9PEZI</name>
<reference evidence="3 4" key="1">
    <citation type="submission" date="2019-06" db="EMBL/GenBank/DDBJ databases">
        <title>Draft genome sequence of the filamentous fungus Phialemoniopsis curvata isolated from diesel fuel.</title>
        <authorList>
            <person name="Varaljay V.A."/>
            <person name="Lyon W.J."/>
            <person name="Crouch A.L."/>
            <person name="Drake C.E."/>
            <person name="Hollomon J.M."/>
            <person name="Nadeau L.J."/>
            <person name="Nunn H.S."/>
            <person name="Stevenson B.S."/>
            <person name="Bojanowski C.L."/>
            <person name="Crookes-Goodson W.J."/>
        </authorList>
    </citation>
    <scope>NUCLEOTIDE SEQUENCE [LARGE SCALE GENOMIC DNA]</scope>
    <source>
        <strain evidence="3 4">D216</strain>
    </source>
</reference>
<gene>
    <name evidence="3" type="ORF">E0L32_005508</name>
</gene>
<dbReference type="InParanoid" id="A0A507AWG9"/>
<keyword evidence="1" id="KW-0802">TPR repeat</keyword>
<dbReference type="STRING" id="1093900.A0A507AWG9"/>
<dbReference type="AlphaFoldDB" id="A0A507AWG9"/>
<dbReference type="SMART" id="SM00028">
    <property type="entry name" value="TPR"/>
    <property type="match status" value="5"/>
</dbReference>
<dbReference type="InterPro" id="IPR011990">
    <property type="entry name" value="TPR-like_helical_dom_sf"/>
</dbReference>
<dbReference type="SUPFAM" id="SSF48452">
    <property type="entry name" value="TPR-like"/>
    <property type="match status" value="2"/>
</dbReference>
<dbReference type="PANTHER" id="PTHR23082:SF0">
    <property type="entry name" value="GENERAL TRANSCRIPTION FACTOR 3C POLYPEPTIDE 3"/>
    <property type="match status" value="1"/>
</dbReference>
<accession>A0A507AWG9</accession>
<dbReference type="GeneID" id="41972955"/>
<feature type="repeat" description="TPR" evidence="1">
    <location>
        <begin position="474"/>
        <end position="507"/>
    </location>
</feature>
<comment type="caution">
    <text evidence="3">The sequence shown here is derived from an EMBL/GenBank/DDBJ whole genome shotgun (WGS) entry which is preliminary data.</text>
</comment>
<evidence type="ECO:0000313" key="4">
    <source>
        <dbReference type="Proteomes" id="UP000319257"/>
    </source>
</evidence>
<proteinExistence type="predicted"/>
<sequence>MESSAQMAYPPLEDVGALALPGGDGTDVDMDASDAAVSDADSDYLELQADMAKLDASREAFLSQQLGEEYGSRPESRGPPVATSTPGSRGRGGTARGRKRGPRKAAEPTPEIKFRLAQAYNAFIGTHYDEAMDIVKEIIRVNAETFGAWSLLVSLFEESGQMTEALNAKVFAAHLRPKDVNSWIECATMALGMSADPTTLETEEQVEAERLDRLDKLQIAAMCYSAALRADPKHIAARIGKADVELELERFTQAADDYLRYLRRRPYDIEAVRHLAEASYDSTRQAEIAEKATEAYNTIITHLRNGGVLDNGFTLEWMDVIIFIELFASIGQYGKAAGAVGFLSRWLLGRPDELFWELYDDDREWDRYDNRRRLAKEYDPDRYPPETYGVGLPPDIRAKLAIYRMKLGQEEEAMDHLSWLEPDDPQTIQILSEAPQIAQDIAVQLTESQRYELALKYYEVYHYVRKKTMDDVDADALVQQGRCYLEMHDNTSAEDCFLAAIEADETNIDARYELARAYERAQEREEAFILVNEALSLEARAHGPRPDGRAYDNVRFVVDGRGKLIRKPKTYKKRAQSDKPAAARRPRVPRIRARRLAGDNKRAEFERQVSTRLKEKYELCQSLKTRAAEGDQEAMQEWMEAARELTDDFRSFRAFYPWEKYLKFLGYGNFFNEGDAHAGNSRLTAMAERLQQKLAPVDEDGDQQAQPILQRHEHRGIPFDDWLDLFLEYAISLAHARRPQEAYLVCQSARDSIVYQARENMFLIHLTWATCAIHAGDEETCVAVARYFMRDNQMNTDAYRLYSAICRACQAPSSWYSSGPAQKYMLRQIKQMDDTLMHPDEAGKYKVPGGGATAPRATGVDVALLMVYGHILFMSTSYNYALSYFRRAASVDPTNPLVNLSTGLSYIHWAFKRQAENRQYMLMQGLAFLFKYYELRLQSPVSEERQEAHFNVARTYHLMGVHHLAVEYYGRVLEEAERHPHSLQPPNHSDRRRDSLKQEEDGGDGVVAKTKRVGVRDDLVLETAVNLRTYFLLTGDVEAARDVTDKYLVLE</sequence>
<feature type="region of interest" description="Disordered" evidence="2">
    <location>
        <begin position="64"/>
        <end position="110"/>
    </location>
</feature>
<dbReference type="PANTHER" id="PTHR23082">
    <property type="entry name" value="TRANSCRIPTION INITIATION FACTOR IIIC TFIIIC , POLYPEPTIDE 3-RELATED"/>
    <property type="match status" value="1"/>
</dbReference>
<organism evidence="3 4">
    <name type="scientific">Thyridium curvatum</name>
    <dbReference type="NCBI Taxonomy" id="1093900"/>
    <lineage>
        <taxon>Eukaryota</taxon>
        <taxon>Fungi</taxon>
        <taxon>Dikarya</taxon>
        <taxon>Ascomycota</taxon>
        <taxon>Pezizomycotina</taxon>
        <taxon>Sordariomycetes</taxon>
        <taxon>Sordariomycetidae</taxon>
        <taxon>Thyridiales</taxon>
        <taxon>Thyridiaceae</taxon>
        <taxon>Thyridium</taxon>
    </lineage>
</organism>
<dbReference type="OrthoDB" id="9991317at2759"/>
<dbReference type="EMBL" id="SKBQ01000029">
    <property type="protein sequence ID" value="TPX14312.1"/>
    <property type="molecule type" value="Genomic_DNA"/>
</dbReference>
<dbReference type="Gene3D" id="1.25.40.10">
    <property type="entry name" value="Tetratricopeptide repeat domain"/>
    <property type="match status" value="4"/>
</dbReference>
<feature type="repeat" description="TPR" evidence="1">
    <location>
        <begin position="862"/>
        <end position="895"/>
    </location>
</feature>
<evidence type="ECO:0000256" key="2">
    <source>
        <dbReference type="SAM" id="MobiDB-lite"/>
    </source>
</evidence>
<dbReference type="Pfam" id="PF13432">
    <property type="entry name" value="TPR_16"/>
    <property type="match status" value="2"/>
</dbReference>